<gene>
    <name evidence="1" type="ORF">AHMF7616_01942</name>
</gene>
<proteinExistence type="predicted"/>
<evidence type="ECO:0008006" key="3">
    <source>
        <dbReference type="Google" id="ProtNLM"/>
    </source>
</evidence>
<reference evidence="1 2" key="1">
    <citation type="submission" date="2018-04" db="EMBL/GenBank/DDBJ databases">
        <title>Adhaeribacter sp. HMF7616 genome sequencing and assembly.</title>
        <authorList>
            <person name="Kang H."/>
            <person name="Kang J."/>
            <person name="Cha I."/>
            <person name="Kim H."/>
            <person name="Joh K."/>
        </authorList>
    </citation>
    <scope>NUCLEOTIDE SEQUENCE [LARGE SCALE GENOMIC DNA]</scope>
    <source>
        <strain evidence="1 2">HMF7616</strain>
    </source>
</reference>
<accession>A0A369QKF8</accession>
<keyword evidence="2" id="KW-1185">Reference proteome</keyword>
<name>A0A369QKF8_9BACT</name>
<dbReference type="RefSeq" id="WP_115372666.1">
    <property type="nucleotide sequence ID" value="NZ_QASA01000001.1"/>
</dbReference>
<evidence type="ECO:0000313" key="1">
    <source>
        <dbReference type="EMBL" id="RDC63339.1"/>
    </source>
</evidence>
<dbReference type="AlphaFoldDB" id="A0A369QKF8"/>
<sequence length="85" mass="9934">MTEREFDIIDELYFVTSFRQLADALNLPLEELSAGLQALARQGYIKCFYPDPDTEVEYNPVNFNQQCAQYYYLATKKGLMIHNSR</sequence>
<protein>
    <recommendedName>
        <fullName evidence="3">MarR family transcriptional regulator</fullName>
    </recommendedName>
</protein>
<organism evidence="1 2">
    <name type="scientific">Adhaeribacter pallidiroseus</name>
    <dbReference type="NCBI Taxonomy" id="2072847"/>
    <lineage>
        <taxon>Bacteria</taxon>
        <taxon>Pseudomonadati</taxon>
        <taxon>Bacteroidota</taxon>
        <taxon>Cytophagia</taxon>
        <taxon>Cytophagales</taxon>
        <taxon>Hymenobacteraceae</taxon>
        <taxon>Adhaeribacter</taxon>
    </lineage>
</organism>
<dbReference type="Proteomes" id="UP000253919">
    <property type="component" value="Unassembled WGS sequence"/>
</dbReference>
<comment type="caution">
    <text evidence="1">The sequence shown here is derived from an EMBL/GenBank/DDBJ whole genome shotgun (WGS) entry which is preliminary data.</text>
</comment>
<dbReference type="OrthoDB" id="981781at2"/>
<evidence type="ECO:0000313" key="2">
    <source>
        <dbReference type="Proteomes" id="UP000253919"/>
    </source>
</evidence>
<dbReference type="EMBL" id="QASA01000001">
    <property type="protein sequence ID" value="RDC63339.1"/>
    <property type="molecule type" value="Genomic_DNA"/>
</dbReference>